<comment type="function">
    <text evidence="4 14">Catalyzes ATP-dependent phosphorylation of adenosylcobinamide and addition of GMP to adenosylcobinamide phosphate.</text>
</comment>
<dbReference type="PANTHER" id="PTHR34848:SF1">
    <property type="entry name" value="BIFUNCTIONAL ADENOSYLCOBALAMIN BIOSYNTHESIS PROTEIN COBU"/>
    <property type="match status" value="1"/>
</dbReference>
<evidence type="ECO:0000256" key="9">
    <source>
        <dbReference type="ARBA" id="ARBA00022679"/>
    </source>
</evidence>
<dbReference type="InterPro" id="IPR027417">
    <property type="entry name" value="P-loop_NTPase"/>
</dbReference>
<dbReference type="NCBIfam" id="NF004469">
    <property type="entry name" value="PRK05800.1"/>
    <property type="match status" value="1"/>
</dbReference>
<gene>
    <name evidence="17" type="ORF">DKT75_17675</name>
</gene>
<dbReference type="GO" id="GO:0008820">
    <property type="term" value="F:cobinamide phosphate guanylyltransferase activity"/>
    <property type="evidence" value="ECO:0007669"/>
    <property type="project" value="UniProtKB-UniRule"/>
</dbReference>
<accession>A0A317C477</accession>
<dbReference type="InterPro" id="IPR003203">
    <property type="entry name" value="CobU/CobP"/>
</dbReference>
<reference evidence="17 18" key="1">
    <citation type="submission" date="2018-05" db="EMBL/GenBank/DDBJ databases">
        <title>Leucothrix arctica sp. nov., isolated from Arctic seawater.</title>
        <authorList>
            <person name="Choi A."/>
            <person name="Baek K."/>
        </authorList>
    </citation>
    <scope>NUCLEOTIDE SEQUENCE [LARGE SCALE GENOMIC DNA]</scope>
    <source>
        <strain evidence="17 18">IMCC9719</strain>
    </source>
</reference>
<feature type="active site" description="GMP-histidine intermediate" evidence="15">
    <location>
        <position position="49"/>
    </location>
</feature>
<protein>
    <recommendedName>
        <fullName evidence="14">Bifunctional adenosylcobalamin biosynthesis protein</fullName>
        <ecNumber evidence="14">2.7.1.156</ecNumber>
        <ecNumber evidence="14">2.7.7.62</ecNumber>
    </recommendedName>
</protein>
<dbReference type="EC" id="2.7.1.156" evidence="14"/>
<evidence type="ECO:0000256" key="13">
    <source>
        <dbReference type="ARBA" id="ARBA00023134"/>
    </source>
</evidence>
<dbReference type="PIRSF" id="PIRSF006135">
    <property type="entry name" value="CobU"/>
    <property type="match status" value="1"/>
</dbReference>
<evidence type="ECO:0000256" key="8">
    <source>
        <dbReference type="ARBA" id="ARBA00022573"/>
    </source>
</evidence>
<keyword evidence="12 14" id="KW-0067">ATP-binding</keyword>
<evidence type="ECO:0000256" key="12">
    <source>
        <dbReference type="ARBA" id="ARBA00022840"/>
    </source>
</evidence>
<name>A0A317C477_9GAMM</name>
<evidence type="ECO:0000256" key="3">
    <source>
        <dbReference type="ARBA" id="ARBA00001522"/>
    </source>
</evidence>
<comment type="catalytic activity">
    <reaction evidence="1 14">
        <text>adenosylcob(III)inamide + ATP = adenosylcob(III)inamide phosphate + ADP + H(+)</text>
        <dbReference type="Rhea" id="RHEA:15769"/>
        <dbReference type="ChEBI" id="CHEBI:2480"/>
        <dbReference type="ChEBI" id="CHEBI:15378"/>
        <dbReference type="ChEBI" id="CHEBI:30616"/>
        <dbReference type="ChEBI" id="CHEBI:58502"/>
        <dbReference type="ChEBI" id="CHEBI:456216"/>
        <dbReference type="EC" id="2.7.1.156"/>
    </reaction>
</comment>
<keyword evidence="9 14" id="KW-0808">Transferase</keyword>
<comment type="catalytic activity">
    <reaction evidence="3">
        <text>adenosylcob(III)inamide + GTP = adenosylcob(III)inamide phosphate + GDP + H(+)</text>
        <dbReference type="Rhea" id="RHEA:15765"/>
        <dbReference type="ChEBI" id="CHEBI:2480"/>
        <dbReference type="ChEBI" id="CHEBI:15378"/>
        <dbReference type="ChEBI" id="CHEBI:37565"/>
        <dbReference type="ChEBI" id="CHEBI:58189"/>
        <dbReference type="ChEBI" id="CHEBI:58502"/>
        <dbReference type="EC" id="2.7.1.156"/>
    </reaction>
</comment>
<evidence type="ECO:0000313" key="18">
    <source>
        <dbReference type="Proteomes" id="UP000245506"/>
    </source>
</evidence>
<organism evidence="17 18">
    <name type="scientific">Leucothrix arctica</name>
    <dbReference type="NCBI Taxonomy" id="1481894"/>
    <lineage>
        <taxon>Bacteria</taxon>
        <taxon>Pseudomonadati</taxon>
        <taxon>Pseudomonadota</taxon>
        <taxon>Gammaproteobacteria</taxon>
        <taxon>Thiotrichales</taxon>
        <taxon>Thiotrichaceae</taxon>
        <taxon>Leucothrix</taxon>
    </lineage>
</organism>
<evidence type="ECO:0000256" key="7">
    <source>
        <dbReference type="ARBA" id="ARBA00007490"/>
    </source>
</evidence>
<keyword evidence="11 14" id="KW-0418">Kinase</keyword>
<comment type="pathway">
    <text evidence="6 14">Cofactor biosynthesis; adenosylcobalamin biosynthesis; adenosylcobalamin from cob(II)yrinate a,c-diamide: step 5/7.</text>
</comment>
<dbReference type="OrthoDB" id="9788370at2"/>
<evidence type="ECO:0000256" key="15">
    <source>
        <dbReference type="PIRSR" id="PIRSR006135-1"/>
    </source>
</evidence>
<evidence type="ECO:0000313" key="17">
    <source>
        <dbReference type="EMBL" id="PWQ93455.1"/>
    </source>
</evidence>
<evidence type="ECO:0000256" key="6">
    <source>
        <dbReference type="ARBA" id="ARBA00005159"/>
    </source>
</evidence>
<evidence type="ECO:0000256" key="1">
    <source>
        <dbReference type="ARBA" id="ARBA00000312"/>
    </source>
</evidence>
<comment type="pathway">
    <text evidence="5 14">Cofactor biosynthesis; adenosylcobalamin biosynthesis; adenosylcobalamin from cob(II)yrinate a,c-diamide: step 6/7.</text>
</comment>
<feature type="binding site" evidence="16">
    <location>
        <begin position="8"/>
        <end position="15"/>
    </location>
    <ligand>
        <name>GTP</name>
        <dbReference type="ChEBI" id="CHEBI:37565"/>
    </ligand>
</feature>
<dbReference type="GO" id="GO:0005525">
    <property type="term" value="F:GTP binding"/>
    <property type="evidence" value="ECO:0007669"/>
    <property type="project" value="UniProtKB-UniRule"/>
</dbReference>
<evidence type="ECO:0000256" key="11">
    <source>
        <dbReference type="ARBA" id="ARBA00022777"/>
    </source>
</evidence>
<comment type="caution">
    <text evidence="17">The sequence shown here is derived from an EMBL/GenBank/DDBJ whole genome shotgun (WGS) entry which is preliminary data.</text>
</comment>
<dbReference type="GO" id="GO:0043752">
    <property type="term" value="F:adenosylcobinamide kinase activity"/>
    <property type="evidence" value="ECO:0007669"/>
    <property type="project" value="UniProtKB-EC"/>
</dbReference>
<feature type="binding site" evidence="16">
    <location>
        <begin position="33"/>
        <end position="35"/>
    </location>
    <ligand>
        <name>GTP</name>
        <dbReference type="ChEBI" id="CHEBI:37565"/>
    </ligand>
</feature>
<dbReference type="GO" id="GO:0009236">
    <property type="term" value="P:cobalamin biosynthetic process"/>
    <property type="evidence" value="ECO:0007669"/>
    <property type="project" value="UniProtKB-UniRule"/>
</dbReference>
<evidence type="ECO:0000256" key="5">
    <source>
        <dbReference type="ARBA" id="ARBA00004692"/>
    </source>
</evidence>
<comment type="catalytic activity">
    <reaction evidence="2 14">
        <text>adenosylcob(III)inamide phosphate + GTP + H(+) = adenosylcob(III)inamide-GDP + diphosphate</text>
        <dbReference type="Rhea" id="RHEA:22712"/>
        <dbReference type="ChEBI" id="CHEBI:15378"/>
        <dbReference type="ChEBI" id="CHEBI:33019"/>
        <dbReference type="ChEBI" id="CHEBI:37565"/>
        <dbReference type="ChEBI" id="CHEBI:58502"/>
        <dbReference type="ChEBI" id="CHEBI:60487"/>
        <dbReference type="EC" id="2.7.7.62"/>
    </reaction>
</comment>
<feature type="binding site" evidence="16">
    <location>
        <position position="83"/>
    </location>
    <ligand>
        <name>GTP</name>
        <dbReference type="ChEBI" id="CHEBI:37565"/>
    </ligand>
</feature>
<keyword evidence="18" id="KW-1185">Reference proteome</keyword>
<dbReference type="EC" id="2.7.7.62" evidence="14"/>
<dbReference type="Pfam" id="PF02283">
    <property type="entry name" value="CobU"/>
    <property type="match status" value="1"/>
</dbReference>
<evidence type="ECO:0000256" key="16">
    <source>
        <dbReference type="PIRSR" id="PIRSR006135-2"/>
    </source>
</evidence>
<sequence>MQLTLVLGGARSGKSAYAENLAKQSGNKVIYLATAEIRDEAIAQRVKLHQSVRPSEWQTVNTPIELAASLKQHAAPNVTVLVDCLTMWVTNLLCAEDKSLMAAEKSALLAVLETLPGNIIFVSNEVGMGIIPMGELTRDYVDIAGKLHQEVAAVANNAVLIVAGLPLVLK</sequence>
<dbReference type="Proteomes" id="UP000245506">
    <property type="component" value="Unassembled WGS sequence"/>
</dbReference>
<evidence type="ECO:0000256" key="14">
    <source>
        <dbReference type="PIRNR" id="PIRNR006135"/>
    </source>
</evidence>
<keyword evidence="17" id="KW-0548">Nucleotidyltransferase</keyword>
<dbReference type="RefSeq" id="WP_109825256.1">
    <property type="nucleotide sequence ID" value="NZ_QGKL01000042.1"/>
</dbReference>
<dbReference type="CDD" id="cd00544">
    <property type="entry name" value="CobU"/>
    <property type="match status" value="1"/>
</dbReference>
<evidence type="ECO:0000256" key="2">
    <source>
        <dbReference type="ARBA" id="ARBA00000711"/>
    </source>
</evidence>
<evidence type="ECO:0000256" key="4">
    <source>
        <dbReference type="ARBA" id="ARBA00003889"/>
    </source>
</evidence>
<keyword evidence="10 14" id="KW-0547">Nucleotide-binding</keyword>
<proteinExistence type="inferred from homology"/>
<dbReference type="PANTHER" id="PTHR34848">
    <property type="match status" value="1"/>
</dbReference>
<dbReference type="GO" id="GO:0005524">
    <property type="term" value="F:ATP binding"/>
    <property type="evidence" value="ECO:0007669"/>
    <property type="project" value="UniProtKB-UniRule"/>
</dbReference>
<dbReference type="UniPathway" id="UPA00148">
    <property type="reaction ID" value="UER00236"/>
</dbReference>
<evidence type="ECO:0000256" key="10">
    <source>
        <dbReference type="ARBA" id="ARBA00022741"/>
    </source>
</evidence>
<comment type="similarity">
    <text evidence="7 14">Belongs to the CobU/CobP family.</text>
</comment>
<keyword evidence="8 14" id="KW-0169">Cobalamin biosynthesis</keyword>
<dbReference type="EMBL" id="QGKL01000042">
    <property type="protein sequence ID" value="PWQ93455.1"/>
    <property type="molecule type" value="Genomic_DNA"/>
</dbReference>
<keyword evidence="13 14" id="KW-0342">GTP-binding</keyword>
<dbReference type="AlphaFoldDB" id="A0A317C477"/>
<dbReference type="Gene3D" id="3.40.50.300">
    <property type="entry name" value="P-loop containing nucleotide triphosphate hydrolases"/>
    <property type="match status" value="1"/>
</dbReference>
<dbReference type="SUPFAM" id="SSF52540">
    <property type="entry name" value="P-loop containing nucleoside triphosphate hydrolases"/>
    <property type="match status" value="1"/>
</dbReference>